<accession>A0A9W6UKY7</accession>
<gene>
    <name evidence="1" type="ORF">Nans01_48300</name>
</gene>
<dbReference type="Gene3D" id="3.80.10.10">
    <property type="entry name" value="Ribonuclease Inhibitor"/>
    <property type="match status" value="1"/>
</dbReference>
<evidence type="ECO:0000313" key="1">
    <source>
        <dbReference type="EMBL" id="GLU50479.1"/>
    </source>
</evidence>
<dbReference type="NCBIfam" id="NF038076">
    <property type="entry name" value="fam_STM4015"/>
    <property type="match status" value="1"/>
</dbReference>
<dbReference type="RefSeq" id="WP_285762016.1">
    <property type="nucleotide sequence ID" value="NZ_BSQG01000015.1"/>
</dbReference>
<evidence type="ECO:0000313" key="2">
    <source>
        <dbReference type="Proteomes" id="UP001165092"/>
    </source>
</evidence>
<proteinExistence type="predicted"/>
<dbReference type="SUPFAM" id="SSF52047">
    <property type="entry name" value="RNI-like"/>
    <property type="match status" value="1"/>
</dbReference>
<reference evidence="1" key="1">
    <citation type="submission" date="2023-02" db="EMBL/GenBank/DDBJ databases">
        <title>Nocardiopsis ansamitocini NBRC 112285.</title>
        <authorList>
            <person name="Ichikawa N."/>
            <person name="Sato H."/>
            <person name="Tonouchi N."/>
        </authorList>
    </citation>
    <scope>NUCLEOTIDE SEQUENCE</scope>
    <source>
        <strain evidence="1">NBRC 112285</strain>
    </source>
</reference>
<evidence type="ECO:0008006" key="3">
    <source>
        <dbReference type="Google" id="ProtNLM"/>
    </source>
</evidence>
<dbReference type="InterPro" id="IPR032675">
    <property type="entry name" value="LRR_dom_sf"/>
</dbReference>
<organism evidence="1 2">
    <name type="scientific">Nocardiopsis ansamitocini</name>
    <dbReference type="NCBI Taxonomy" id="1670832"/>
    <lineage>
        <taxon>Bacteria</taxon>
        <taxon>Bacillati</taxon>
        <taxon>Actinomycetota</taxon>
        <taxon>Actinomycetes</taxon>
        <taxon>Streptosporangiales</taxon>
        <taxon>Nocardiopsidaceae</taxon>
        <taxon>Nocardiopsis</taxon>
    </lineage>
</organism>
<comment type="caution">
    <text evidence="1">The sequence shown here is derived from an EMBL/GenBank/DDBJ whole genome shotgun (WGS) entry which is preliminary data.</text>
</comment>
<dbReference type="EMBL" id="BSQG01000015">
    <property type="protein sequence ID" value="GLU50479.1"/>
    <property type="molecule type" value="Genomic_DNA"/>
</dbReference>
<dbReference type="AlphaFoldDB" id="A0A9W6UKY7"/>
<dbReference type="InterPro" id="IPR047722">
    <property type="entry name" value="STM4015-like"/>
</dbReference>
<keyword evidence="2" id="KW-1185">Reference proteome</keyword>
<name>A0A9W6UKY7_9ACTN</name>
<protein>
    <recommendedName>
        <fullName evidence="3">Leucine-rich repeat domain-containing protein</fullName>
    </recommendedName>
</protein>
<sequence>MSADDCINNHAEDFHGLPVHAFSPSTPAGEQPGAGAVAWRLASDWRHEESPFSREESWSGFRATVELEEVRALVFGQGWYDGYDDSNPDETVRVLVGERSRLVNLEALFLGDLTPMESEISWLAQGDLAPLLEAFPGLRELRVRGGEGLAFPAARHEGLRVLRLESGGLPPDVVADVAAAELPALEYLELWLGDECYGGGATVEQLAPLLAGHGKPALRHLGVQNSMIQDEIAEAFATAPVVERLESLSLSMGALSDAGARALLEGQSLAHLSALDLSHHFLSEEMMLRVRGALEPSGVRVDLSDREARDRRHVFGRTGEDDPARGGRYIAVAE</sequence>
<dbReference type="Proteomes" id="UP001165092">
    <property type="component" value="Unassembled WGS sequence"/>
</dbReference>